<dbReference type="PANTHER" id="PTHR33526:SF13">
    <property type="entry name" value="TYROSINE-PROTEIN PHOSPHATASE 3-LIKE"/>
    <property type="match status" value="1"/>
</dbReference>
<name>A0A2Z7CKC8_9LAMI</name>
<dbReference type="EMBL" id="KQ996424">
    <property type="protein sequence ID" value="KZV45139.1"/>
    <property type="molecule type" value="Genomic_DNA"/>
</dbReference>
<accession>A0A2Z7CKC8</accession>
<feature type="region of interest" description="Disordered" evidence="1">
    <location>
        <begin position="148"/>
        <end position="175"/>
    </location>
</feature>
<sequence>MKVKAGQQNRFLRIVTIPIRALGKARDRYVRSMTDYVDKVNHSTSSKFVGVSGASGLPKSFSVNPARSYESEDFRELVRVASVRSLGTRVDLDVFMKQQTKTRAAGPAGSKARAGMPPRSSSVAMGRIDEDKACSSFGEETNVSEFKKELKNAPRSKSYVADEQTPPRRGARERRATGDWIMLLLGVCNHKSQVRGRRKCVRRSPSDT</sequence>
<organism evidence="2 3">
    <name type="scientific">Dorcoceras hygrometricum</name>
    <dbReference type="NCBI Taxonomy" id="472368"/>
    <lineage>
        <taxon>Eukaryota</taxon>
        <taxon>Viridiplantae</taxon>
        <taxon>Streptophyta</taxon>
        <taxon>Embryophyta</taxon>
        <taxon>Tracheophyta</taxon>
        <taxon>Spermatophyta</taxon>
        <taxon>Magnoliopsida</taxon>
        <taxon>eudicotyledons</taxon>
        <taxon>Gunneridae</taxon>
        <taxon>Pentapetalae</taxon>
        <taxon>asterids</taxon>
        <taxon>lamiids</taxon>
        <taxon>Lamiales</taxon>
        <taxon>Gesneriaceae</taxon>
        <taxon>Didymocarpoideae</taxon>
        <taxon>Trichosporeae</taxon>
        <taxon>Loxocarpinae</taxon>
        <taxon>Dorcoceras</taxon>
    </lineage>
</organism>
<keyword evidence="3" id="KW-1185">Reference proteome</keyword>
<reference evidence="2 3" key="1">
    <citation type="journal article" date="2015" name="Proc. Natl. Acad. Sci. U.S.A.">
        <title>The resurrection genome of Boea hygrometrica: A blueprint for survival of dehydration.</title>
        <authorList>
            <person name="Xiao L."/>
            <person name="Yang G."/>
            <person name="Zhang L."/>
            <person name="Yang X."/>
            <person name="Zhao S."/>
            <person name="Ji Z."/>
            <person name="Zhou Q."/>
            <person name="Hu M."/>
            <person name="Wang Y."/>
            <person name="Chen M."/>
            <person name="Xu Y."/>
            <person name="Jin H."/>
            <person name="Xiao X."/>
            <person name="Hu G."/>
            <person name="Bao F."/>
            <person name="Hu Y."/>
            <person name="Wan P."/>
            <person name="Li L."/>
            <person name="Deng X."/>
            <person name="Kuang T."/>
            <person name="Xiang C."/>
            <person name="Zhu J.K."/>
            <person name="Oliver M.J."/>
            <person name="He Y."/>
        </authorList>
    </citation>
    <scope>NUCLEOTIDE SEQUENCE [LARGE SCALE GENOMIC DNA]</scope>
    <source>
        <strain evidence="3">cv. XS01</strain>
    </source>
</reference>
<evidence type="ECO:0000313" key="2">
    <source>
        <dbReference type="EMBL" id="KZV45139.1"/>
    </source>
</evidence>
<dbReference type="Proteomes" id="UP000250235">
    <property type="component" value="Unassembled WGS sequence"/>
</dbReference>
<evidence type="ECO:0000313" key="3">
    <source>
        <dbReference type="Proteomes" id="UP000250235"/>
    </source>
</evidence>
<dbReference type="OrthoDB" id="1679543at2759"/>
<evidence type="ECO:0000256" key="1">
    <source>
        <dbReference type="SAM" id="MobiDB-lite"/>
    </source>
</evidence>
<gene>
    <name evidence="2" type="ORF">F511_24181</name>
</gene>
<dbReference type="PANTHER" id="PTHR33526">
    <property type="entry name" value="OS07G0123800 PROTEIN"/>
    <property type="match status" value="1"/>
</dbReference>
<dbReference type="AlphaFoldDB" id="A0A2Z7CKC8"/>
<proteinExistence type="predicted"/>
<protein>
    <submittedName>
        <fullName evidence="2">Uncharacterized protein</fullName>
    </submittedName>
</protein>
<feature type="region of interest" description="Disordered" evidence="1">
    <location>
        <begin position="101"/>
        <end position="123"/>
    </location>
</feature>